<gene>
    <name evidence="1" type="ORF">L6164_002708</name>
</gene>
<proteinExistence type="predicted"/>
<evidence type="ECO:0000313" key="2">
    <source>
        <dbReference type="Proteomes" id="UP000828941"/>
    </source>
</evidence>
<organism evidence="1 2">
    <name type="scientific">Bauhinia variegata</name>
    <name type="common">Purple orchid tree</name>
    <name type="synonym">Phanera variegata</name>
    <dbReference type="NCBI Taxonomy" id="167791"/>
    <lineage>
        <taxon>Eukaryota</taxon>
        <taxon>Viridiplantae</taxon>
        <taxon>Streptophyta</taxon>
        <taxon>Embryophyta</taxon>
        <taxon>Tracheophyta</taxon>
        <taxon>Spermatophyta</taxon>
        <taxon>Magnoliopsida</taxon>
        <taxon>eudicotyledons</taxon>
        <taxon>Gunneridae</taxon>
        <taxon>Pentapetalae</taxon>
        <taxon>rosids</taxon>
        <taxon>fabids</taxon>
        <taxon>Fabales</taxon>
        <taxon>Fabaceae</taxon>
        <taxon>Cercidoideae</taxon>
        <taxon>Cercideae</taxon>
        <taxon>Bauhiniinae</taxon>
        <taxon>Bauhinia</taxon>
    </lineage>
</organism>
<comment type="caution">
    <text evidence="1">The sequence shown here is derived from an EMBL/GenBank/DDBJ whole genome shotgun (WGS) entry which is preliminary data.</text>
</comment>
<reference evidence="1 2" key="1">
    <citation type="journal article" date="2022" name="DNA Res.">
        <title>Chromosomal-level genome assembly of the orchid tree Bauhinia variegata (Leguminosae; Cercidoideae) supports the allotetraploid origin hypothesis of Bauhinia.</title>
        <authorList>
            <person name="Zhong Y."/>
            <person name="Chen Y."/>
            <person name="Zheng D."/>
            <person name="Pang J."/>
            <person name="Liu Y."/>
            <person name="Luo S."/>
            <person name="Meng S."/>
            <person name="Qian L."/>
            <person name="Wei D."/>
            <person name="Dai S."/>
            <person name="Zhou R."/>
        </authorList>
    </citation>
    <scope>NUCLEOTIDE SEQUENCE [LARGE SCALE GENOMIC DNA]</scope>
    <source>
        <strain evidence="1">BV-YZ2020</strain>
    </source>
</reference>
<dbReference type="EMBL" id="CM039427">
    <property type="protein sequence ID" value="KAI4353780.1"/>
    <property type="molecule type" value="Genomic_DNA"/>
</dbReference>
<keyword evidence="2" id="KW-1185">Reference proteome</keyword>
<sequence length="295" mass="33433">MECHRNGHQEVLPIFYNVGRHQRVSFGEAFQQLVKRTSTSEYKITNWRRCVPFSHLVLDVTTESISPVPWNDVFFSFLGLECNNSCGESAILNDQPNLRSLWVQYRSWNLTQDVTRILDGLSALEGLSAKSRGEIETTTNASQITHVRRSLNSLLIQMGVSNEVTDTLRRCILQIPSFLPGDNYPHWLAYTDGGSSISFEVPKVIGCKLKGMTLYILYSCNCTDIVAPECVPHILLVHQTRGIIQIHKRDALTTFADEEWKRIISNLKSCDKVRIIAVLGNRFIVKNTTINLLHG</sequence>
<evidence type="ECO:0000313" key="1">
    <source>
        <dbReference type="EMBL" id="KAI4353780.1"/>
    </source>
</evidence>
<accession>A0ACB9Q4J3</accession>
<protein>
    <submittedName>
        <fullName evidence="1">Uncharacterized protein</fullName>
    </submittedName>
</protein>
<name>A0ACB9Q4J3_BAUVA</name>
<dbReference type="Proteomes" id="UP000828941">
    <property type="component" value="Chromosome 2"/>
</dbReference>